<dbReference type="Proteomes" id="UP001152130">
    <property type="component" value="Unassembled WGS sequence"/>
</dbReference>
<dbReference type="InterPro" id="IPR056884">
    <property type="entry name" value="NPHP3-like_N"/>
</dbReference>
<evidence type="ECO:0000259" key="2">
    <source>
        <dbReference type="Pfam" id="PF24883"/>
    </source>
</evidence>
<dbReference type="EMBL" id="JAPDHF010000026">
    <property type="protein sequence ID" value="KAJ4003601.1"/>
    <property type="molecule type" value="Genomic_DNA"/>
</dbReference>
<dbReference type="SUPFAM" id="SSF52540">
    <property type="entry name" value="P-loop containing nucleoside triphosphate hydrolases"/>
    <property type="match status" value="1"/>
</dbReference>
<evidence type="ECO:0000313" key="4">
    <source>
        <dbReference type="EMBL" id="KAJ4003601.1"/>
    </source>
</evidence>
<dbReference type="Pfam" id="PF25053">
    <property type="entry name" value="DUF7791"/>
    <property type="match status" value="1"/>
</dbReference>
<proteinExistence type="predicted"/>
<reference evidence="4" key="1">
    <citation type="submission" date="2022-10" db="EMBL/GenBank/DDBJ databases">
        <title>Fusarium specimens isolated from Avocado Roots.</title>
        <authorList>
            <person name="Stajich J."/>
            <person name="Roper C."/>
            <person name="Heimlech-Rivalta G."/>
        </authorList>
    </citation>
    <scope>NUCLEOTIDE SEQUENCE</scope>
    <source>
        <strain evidence="4">CF00143</strain>
    </source>
</reference>
<dbReference type="InterPro" id="IPR056693">
    <property type="entry name" value="DUF7791"/>
</dbReference>
<accession>A0A9W8PEK9</accession>
<feature type="domain" description="Nephrocystin 3-like N-terminal" evidence="2">
    <location>
        <begin position="28"/>
        <end position="206"/>
    </location>
</feature>
<name>A0A9W8PEK9_9HYPO</name>
<feature type="domain" description="DUF7791" evidence="3">
    <location>
        <begin position="316"/>
        <end position="454"/>
    </location>
</feature>
<evidence type="ECO:0000256" key="1">
    <source>
        <dbReference type="ARBA" id="ARBA00022737"/>
    </source>
</evidence>
<evidence type="ECO:0000313" key="5">
    <source>
        <dbReference type="Proteomes" id="UP001152130"/>
    </source>
</evidence>
<protein>
    <recommendedName>
        <fullName evidence="6">NACHT domain-containing protein</fullName>
    </recommendedName>
</protein>
<dbReference type="PANTHER" id="PTHR10039:SF5">
    <property type="entry name" value="NACHT DOMAIN-CONTAINING PROTEIN"/>
    <property type="match status" value="1"/>
</dbReference>
<dbReference type="Pfam" id="PF24883">
    <property type="entry name" value="NPHP3_N"/>
    <property type="match status" value="1"/>
</dbReference>
<dbReference type="Gene3D" id="3.40.50.300">
    <property type="entry name" value="P-loop containing nucleotide triphosphate hydrolases"/>
    <property type="match status" value="1"/>
</dbReference>
<keyword evidence="5" id="KW-1185">Reference proteome</keyword>
<evidence type="ECO:0008006" key="6">
    <source>
        <dbReference type="Google" id="ProtNLM"/>
    </source>
</evidence>
<dbReference type="PANTHER" id="PTHR10039">
    <property type="entry name" value="AMELOGENIN"/>
    <property type="match status" value="1"/>
</dbReference>
<dbReference type="AlphaFoldDB" id="A0A9W8PEK9"/>
<keyword evidence="1" id="KW-0677">Repeat</keyword>
<dbReference type="InterPro" id="IPR027417">
    <property type="entry name" value="P-loop_NTPase"/>
</dbReference>
<comment type="caution">
    <text evidence="4">The sequence shown here is derived from an EMBL/GenBank/DDBJ whole genome shotgun (WGS) entry which is preliminary data.</text>
</comment>
<gene>
    <name evidence="4" type="ORF">NW766_012050</name>
</gene>
<evidence type="ECO:0000259" key="3">
    <source>
        <dbReference type="Pfam" id="PF25053"/>
    </source>
</evidence>
<sequence length="721" mass="83047">MHQEFLNSLRFREIKRRHSAIQDHHKATFSWVLTENKVGLRSWLANGHGVFWVKGKAGSGKSTLMKFVAAHEDTQKLLQTWGKKRRVIIASHFFWNAGLPMQKSLTGLLRTILFQVLRECPELIALVNESQADFKSWDGWDERSLLRAFEKLSSQQSLPLRFCFFIDGLDEYTAGAHRYTGTFEELFSPLRVLASSDSIKICVSSRPWGVFDREFSHVKFKLQLEDLTRGDIRNFVEENLEADPKFQELSQADHRCSGIKNTIVQRARGVFLWVCLVVNSLKRGLLKDDNYSDLQKRLDELPDDLQECFERMLQCIETVYWDSATRIFRTILAAEQSLPLLAFEFLDRELNDPNYPLTMDVCPLTDSESEAICKRYKTRLDARCGDLLYVTVDSTDTGLFKNQVDFLHRTVRDFFLDAGVIEKMIQRRPTKRFDPHLSLCRIMLGLIKAQRSPTPPRDVYIEPYSHDITKMYLDLLKAPESPTSCLPIYIAPHSSGLTGTQLDLLETRSEHPGLRIRHVDSKRFDFDQFDGQFILSDRLMDHARHVEENSVRHEDGDNGGCGEESLGQVVKLLDELDRSNSKSLERAKQSDVKPRGYYTDTYGQEGTFISAAIQARLCLYLERYLRKDPSAIQHGGGQWLLDNALQAFPELGGQRTFSVEQGPVLPIVELLLKLKVDPNRMPLYMERNLSGITLGIRQSPWERFLNRWCKNGYCLKNSSER</sequence>
<organism evidence="4 5">
    <name type="scientific">Fusarium irregulare</name>
    <dbReference type="NCBI Taxonomy" id="2494466"/>
    <lineage>
        <taxon>Eukaryota</taxon>
        <taxon>Fungi</taxon>
        <taxon>Dikarya</taxon>
        <taxon>Ascomycota</taxon>
        <taxon>Pezizomycotina</taxon>
        <taxon>Sordariomycetes</taxon>
        <taxon>Hypocreomycetidae</taxon>
        <taxon>Hypocreales</taxon>
        <taxon>Nectriaceae</taxon>
        <taxon>Fusarium</taxon>
        <taxon>Fusarium incarnatum-equiseti species complex</taxon>
    </lineage>
</organism>